<reference evidence="2" key="1">
    <citation type="journal article" date="2010" name="Nat. Biotechnol.">
        <title>Draft genome sequence of the oilseed species Ricinus communis.</title>
        <authorList>
            <person name="Chan A.P."/>
            <person name="Crabtree J."/>
            <person name="Zhao Q."/>
            <person name="Lorenzi H."/>
            <person name="Orvis J."/>
            <person name="Puiu D."/>
            <person name="Melake-Berhan A."/>
            <person name="Jones K.M."/>
            <person name="Redman J."/>
            <person name="Chen G."/>
            <person name="Cahoon E.B."/>
            <person name="Gedil M."/>
            <person name="Stanke M."/>
            <person name="Haas B.J."/>
            <person name="Wortman J.R."/>
            <person name="Fraser-Liggett C.M."/>
            <person name="Ravel J."/>
            <person name="Rabinowicz P.D."/>
        </authorList>
    </citation>
    <scope>NUCLEOTIDE SEQUENCE [LARGE SCALE GENOMIC DNA]</scope>
    <source>
        <strain evidence="2">cv. Hale</strain>
    </source>
</reference>
<dbReference type="Proteomes" id="UP000008311">
    <property type="component" value="Unassembled WGS sequence"/>
</dbReference>
<keyword evidence="2" id="KW-1185">Reference proteome</keyword>
<sequence>RKKLCGNGEQNCHNCNVNLSLSLTLQICRVEDVTIEGLIQGSIVNFHRTRTVSIPSYGTISASGMGYTCGVGRGHVLENGIGTDGGHGVRGGLDVMM</sequence>
<dbReference type="EMBL" id="EQ974409">
    <property type="protein sequence ID" value="EEF29662.1"/>
    <property type="molecule type" value="Genomic_DNA"/>
</dbReference>
<dbReference type="STRING" id="3988.B9T3B2"/>
<proteinExistence type="predicted"/>
<dbReference type="InParanoid" id="B9T3B2"/>
<evidence type="ECO:0000313" key="1">
    <source>
        <dbReference type="EMBL" id="EEF29662.1"/>
    </source>
</evidence>
<dbReference type="PANTHER" id="PTHR31513">
    <property type="entry name" value="EPHRIN TYPE-B RECEPTOR"/>
    <property type="match status" value="1"/>
</dbReference>
<dbReference type="AlphaFoldDB" id="B9T3B2"/>
<accession>B9T3B2</accession>
<protein>
    <submittedName>
        <fullName evidence="1">Uncharacterized protein</fullName>
    </submittedName>
</protein>
<evidence type="ECO:0000313" key="2">
    <source>
        <dbReference type="Proteomes" id="UP000008311"/>
    </source>
</evidence>
<name>B9T3B2_RICCO</name>
<feature type="non-terminal residue" evidence="1">
    <location>
        <position position="1"/>
    </location>
</feature>
<dbReference type="PANTHER" id="PTHR31513:SF1">
    <property type="entry name" value="EPHRIN TYPE-B RECEPTOR"/>
    <property type="match status" value="1"/>
</dbReference>
<gene>
    <name evidence="1" type="ORF">RCOM_0392280</name>
</gene>
<organism evidence="1 2">
    <name type="scientific">Ricinus communis</name>
    <name type="common">Castor bean</name>
    <dbReference type="NCBI Taxonomy" id="3988"/>
    <lineage>
        <taxon>Eukaryota</taxon>
        <taxon>Viridiplantae</taxon>
        <taxon>Streptophyta</taxon>
        <taxon>Embryophyta</taxon>
        <taxon>Tracheophyta</taxon>
        <taxon>Spermatophyta</taxon>
        <taxon>Magnoliopsida</taxon>
        <taxon>eudicotyledons</taxon>
        <taxon>Gunneridae</taxon>
        <taxon>Pentapetalae</taxon>
        <taxon>rosids</taxon>
        <taxon>fabids</taxon>
        <taxon>Malpighiales</taxon>
        <taxon>Euphorbiaceae</taxon>
        <taxon>Acalyphoideae</taxon>
        <taxon>Acalypheae</taxon>
        <taxon>Ricinus</taxon>
    </lineage>
</organism>